<gene>
    <name evidence="1" type="ORF">MILVUS5_LOCUS4973</name>
</gene>
<dbReference type="EMBL" id="CASHSV030000002">
    <property type="protein sequence ID" value="CAJ2633960.1"/>
    <property type="molecule type" value="Genomic_DNA"/>
</dbReference>
<sequence>MALHLSNIFGCFSESSPQSKRYTCNGDVCVLRKTSKEENLDKKSPKQKQSPRISFSRFSIKSSPRDHTSE</sequence>
<proteinExistence type="predicted"/>
<protein>
    <submittedName>
        <fullName evidence="1">Uncharacterized protein</fullName>
    </submittedName>
</protein>
<evidence type="ECO:0000313" key="1">
    <source>
        <dbReference type="EMBL" id="CAJ2633960.1"/>
    </source>
</evidence>
<accession>A0ACB0IPN3</accession>
<dbReference type="Proteomes" id="UP001177021">
    <property type="component" value="Unassembled WGS sequence"/>
</dbReference>
<comment type="caution">
    <text evidence="1">The sequence shown here is derived from an EMBL/GenBank/DDBJ whole genome shotgun (WGS) entry which is preliminary data.</text>
</comment>
<evidence type="ECO:0000313" key="2">
    <source>
        <dbReference type="Proteomes" id="UP001177021"/>
    </source>
</evidence>
<keyword evidence="2" id="KW-1185">Reference proteome</keyword>
<reference evidence="1" key="1">
    <citation type="submission" date="2023-10" db="EMBL/GenBank/DDBJ databases">
        <authorList>
            <person name="Rodriguez Cubillos JULIANA M."/>
            <person name="De Vega J."/>
        </authorList>
    </citation>
    <scope>NUCLEOTIDE SEQUENCE</scope>
</reference>
<organism evidence="1 2">
    <name type="scientific">Trifolium pratense</name>
    <name type="common">Red clover</name>
    <dbReference type="NCBI Taxonomy" id="57577"/>
    <lineage>
        <taxon>Eukaryota</taxon>
        <taxon>Viridiplantae</taxon>
        <taxon>Streptophyta</taxon>
        <taxon>Embryophyta</taxon>
        <taxon>Tracheophyta</taxon>
        <taxon>Spermatophyta</taxon>
        <taxon>Magnoliopsida</taxon>
        <taxon>eudicotyledons</taxon>
        <taxon>Gunneridae</taxon>
        <taxon>Pentapetalae</taxon>
        <taxon>rosids</taxon>
        <taxon>fabids</taxon>
        <taxon>Fabales</taxon>
        <taxon>Fabaceae</taxon>
        <taxon>Papilionoideae</taxon>
        <taxon>50 kb inversion clade</taxon>
        <taxon>NPAAA clade</taxon>
        <taxon>Hologalegina</taxon>
        <taxon>IRL clade</taxon>
        <taxon>Trifolieae</taxon>
        <taxon>Trifolium</taxon>
    </lineage>
</organism>
<name>A0ACB0IPN3_TRIPR</name>